<dbReference type="AlphaFoldDB" id="A0A2M4B6G7"/>
<keyword evidence="1" id="KW-0732">Signal</keyword>
<protein>
    <submittedName>
        <fullName evidence="2">Putative secreted protein</fullName>
    </submittedName>
</protein>
<feature type="chain" id="PRO_5014623679" evidence="1">
    <location>
        <begin position="26"/>
        <end position="136"/>
    </location>
</feature>
<evidence type="ECO:0000256" key="1">
    <source>
        <dbReference type="SAM" id="SignalP"/>
    </source>
</evidence>
<accession>A0A2M4B6G7</accession>
<feature type="signal peptide" evidence="1">
    <location>
        <begin position="1"/>
        <end position="25"/>
    </location>
</feature>
<dbReference type="EMBL" id="GGFK01015259">
    <property type="protein sequence ID" value="MBW48580.1"/>
    <property type="molecule type" value="Transcribed_RNA"/>
</dbReference>
<proteinExistence type="predicted"/>
<organism evidence="2">
    <name type="scientific">Anopheles triannulatus</name>
    <dbReference type="NCBI Taxonomy" id="58253"/>
    <lineage>
        <taxon>Eukaryota</taxon>
        <taxon>Metazoa</taxon>
        <taxon>Ecdysozoa</taxon>
        <taxon>Arthropoda</taxon>
        <taxon>Hexapoda</taxon>
        <taxon>Insecta</taxon>
        <taxon>Pterygota</taxon>
        <taxon>Neoptera</taxon>
        <taxon>Endopterygota</taxon>
        <taxon>Diptera</taxon>
        <taxon>Nematocera</taxon>
        <taxon>Culicoidea</taxon>
        <taxon>Culicidae</taxon>
        <taxon>Anophelinae</taxon>
        <taxon>Anopheles</taxon>
    </lineage>
</organism>
<name>A0A2M4B6G7_9DIPT</name>
<evidence type="ECO:0000313" key="2">
    <source>
        <dbReference type="EMBL" id="MBW48580.1"/>
    </source>
</evidence>
<reference evidence="2" key="1">
    <citation type="submission" date="2018-01" db="EMBL/GenBank/DDBJ databases">
        <title>An insight into the sialome of Amazonian anophelines.</title>
        <authorList>
            <person name="Ribeiro J.M."/>
            <person name="Scarpassa V."/>
            <person name="Calvo E."/>
        </authorList>
    </citation>
    <scope>NUCLEOTIDE SEQUENCE</scope>
    <source>
        <tissue evidence="2">Salivary glands</tissue>
    </source>
</reference>
<sequence length="136" mass="15191">MRHRRCRVTGFWLFLALQVVPSVLGASSAARGNWNQYRPRCILYDDCGSTPPSVHVMPSPSPMLRCAPVLLTAHTIETSIIALPPTSQVPTMPWSASWDLLSGDTKTEFSNERRKIAHKDTHIGLRRQIDCHRAGS</sequence>